<evidence type="ECO:0000313" key="4">
    <source>
        <dbReference type="Proteomes" id="UP000218165"/>
    </source>
</evidence>
<dbReference type="Pfam" id="PF05239">
    <property type="entry name" value="PRC"/>
    <property type="match status" value="1"/>
</dbReference>
<organism evidence="3 4">
    <name type="scientific">Brachybacterium vulturis</name>
    <dbReference type="NCBI Taxonomy" id="2017484"/>
    <lineage>
        <taxon>Bacteria</taxon>
        <taxon>Bacillati</taxon>
        <taxon>Actinomycetota</taxon>
        <taxon>Actinomycetes</taxon>
        <taxon>Micrococcales</taxon>
        <taxon>Dermabacteraceae</taxon>
        <taxon>Brachybacterium</taxon>
    </lineage>
</organism>
<dbReference type="KEGG" id="brz:CFK38_04425"/>
<dbReference type="InterPro" id="IPR027275">
    <property type="entry name" value="PRC-brl_dom"/>
</dbReference>
<keyword evidence="4" id="KW-1185">Reference proteome</keyword>
<gene>
    <name evidence="3" type="ORF">CFK38_04425</name>
</gene>
<dbReference type="EMBL" id="CP023563">
    <property type="protein sequence ID" value="ATG50853.1"/>
    <property type="molecule type" value="Genomic_DNA"/>
</dbReference>
<feature type="region of interest" description="Disordered" evidence="1">
    <location>
        <begin position="1"/>
        <end position="48"/>
    </location>
</feature>
<evidence type="ECO:0000259" key="2">
    <source>
        <dbReference type="Pfam" id="PF05239"/>
    </source>
</evidence>
<dbReference type="Gene3D" id="2.30.30.240">
    <property type="entry name" value="PRC-barrel domain"/>
    <property type="match status" value="1"/>
</dbReference>
<dbReference type="RefSeq" id="WP_096801992.1">
    <property type="nucleotide sequence ID" value="NZ_CP023563.1"/>
</dbReference>
<dbReference type="AlphaFoldDB" id="A0A291GK06"/>
<evidence type="ECO:0000256" key="1">
    <source>
        <dbReference type="SAM" id="MobiDB-lite"/>
    </source>
</evidence>
<feature type="domain" description="PRC-barrel" evidence="2">
    <location>
        <begin position="51"/>
        <end position="100"/>
    </location>
</feature>
<accession>A0A291GK06</accession>
<dbReference type="OrthoDB" id="4794550at2"/>
<dbReference type="Proteomes" id="UP000218165">
    <property type="component" value="Chromosome"/>
</dbReference>
<evidence type="ECO:0000313" key="3">
    <source>
        <dbReference type="EMBL" id="ATG50853.1"/>
    </source>
</evidence>
<dbReference type="SUPFAM" id="SSF50346">
    <property type="entry name" value="PRC-barrel domain"/>
    <property type="match status" value="1"/>
</dbReference>
<sequence>MSPGTTPDGSGDAAPPSVPDEAATESAPGDRPAERPAQDPGLRARRRRLQALAGATVYGSDGRTVGRVRDVYLRDATGELAAIAVMPQQLSAGSVLIPAAAIAALPETLEKSSAPHRPAVDDATEQDGDHVLHLLVDAATAKAGAPPPLTLHATPQELRAAAAALHLEEGSARA</sequence>
<dbReference type="InterPro" id="IPR011033">
    <property type="entry name" value="PRC_barrel-like_sf"/>
</dbReference>
<protein>
    <recommendedName>
        <fullName evidence="2">PRC-barrel domain-containing protein</fullName>
    </recommendedName>
</protein>
<name>A0A291GK06_9MICO</name>
<proteinExistence type="predicted"/>
<reference evidence="4" key="1">
    <citation type="submission" date="2017-09" db="EMBL/GenBank/DDBJ databases">
        <title>Brachybacterium sp. VM2412.</title>
        <authorList>
            <person name="Tak E.J."/>
            <person name="Bae J.-W."/>
        </authorList>
    </citation>
    <scope>NUCLEOTIDE SEQUENCE [LARGE SCALE GENOMIC DNA]</scope>
    <source>
        <strain evidence="4">VM2412</strain>
    </source>
</reference>